<evidence type="ECO:0000313" key="7">
    <source>
        <dbReference type="Proteomes" id="UP000217163"/>
    </source>
</evidence>
<gene>
    <name evidence="6" type="ORF">CFN58_34380</name>
</gene>
<feature type="domain" description="HTH lysR-type" evidence="5">
    <location>
        <begin position="32"/>
        <end position="84"/>
    </location>
</feature>
<dbReference type="FunFam" id="1.10.10.10:FF:000001">
    <property type="entry name" value="LysR family transcriptional regulator"/>
    <property type="match status" value="1"/>
</dbReference>
<dbReference type="SUPFAM" id="SSF46785">
    <property type="entry name" value="Winged helix' DNA-binding domain"/>
    <property type="match status" value="1"/>
</dbReference>
<dbReference type="InterPro" id="IPR036390">
    <property type="entry name" value="WH_DNA-bd_sf"/>
</dbReference>
<dbReference type="GO" id="GO:0003700">
    <property type="term" value="F:DNA-binding transcription factor activity"/>
    <property type="evidence" value="ECO:0007669"/>
    <property type="project" value="InterPro"/>
</dbReference>
<dbReference type="CDD" id="cd08474">
    <property type="entry name" value="PBP2_CrgA_like_5"/>
    <property type="match status" value="1"/>
</dbReference>
<name>A0A261W9W2_9PSED</name>
<evidence type="ECO:0000256" key="4">
    <source>
        <dbReference type="ARBA" id="ARBA00023163"/>
    </source>
</evidence>
<evidence type="ECO:0000256" key="2">
    <source>
        <dbReference type="ARBA" id="ARBA00023015"/>
    </source>
</evidence>
<dbReference type="InterPro" id="IPR000847">
    <property type="entry name" value="LysR_HTH_N"/>
</dbReference>
<dbReference type="Pfam" id="PF00126">
    <property type="entry name" value="HTH_1"/>
    <property type="match status" value="1"/>
</dbReference>
<dbReference type="SUPFAM" id="SSF53850">
    <property type="entry name" value="Periplasmic binding protein-like II"/>
    <property type="match status" value="1"/>
</dbReference>
<dbReference type="PROSITE" id="PS50931">
    <property type="entry name" value="HTH_LYSR"/>
    <property type="match status" value="1"/>
</dbReference>
<dbReference type="InterPro" id="IPR058163">
    <property type="entry name" value="LysR-type_TF_proteobact-type"/>
</dbReference>
<dbReference type="Gene3D" id="1.10.10.10">
    <property type="entry name" value="Winged helix-like DNA-binding domain superfamily/Winged helix DNA-binding domain"/>
    <property type="match status" value="1"/>
</dbReference>
<comment type="caution">
    <text evidence="6">The sequence shown here is derived from an EMBL/GenBank/DDBJ whole genome shotgun (WGS) entry which is preliminary data.</text>
</comment>
<evidence type="ECO:0000256" key="1">
    <source>
        <dbReference type="ARBA" id="ARBA00009437"/>
    </source>
</evidence>
<dbReference type="GO" id="GO:0006351">
    <property type="term" value="P:DNA-templated transcription"/>
    <property type="evidence" value="ECO:0007669"/>
    <property type="project" value="TreeGrafter"/>
</dbReference>
<keyword evidence="2" id="KW-0805">Transcription regulation</keyword>
<protein>
    <submittedName>
        <fullName evidence="6">LysR family transcriptional regulator</fullName>
    </submittedName>
</protein>
<dbReference type="InterPro" id="IPR036388">
    <property type="entry name" value="WH-like_DNA-bd_sf"/>
</dbReference>
<dbReference type="Gene3D" id="3.40.190.290">
    <property type="match status" value="1"/>
</dbReference>
<organism evidence="6 7">
    <name type="scientific">Pseudomonas avellanae</name>
    <dbReference type="NCBI Taxonomy" id="46257"/>
    <lineage>
        <taxon>Bacteria</taxon>
        <taxon>Pseudomonadati</taxon>
        <taxon>Pseudomonadota</taxon>
        <taxon>Gammaproteobacteria</taxon>
        <taxon>Pseudomonadales</taxon>
        <taxon>Pseudomonadaceae</taxon>
        <taxon>Pseudomonas</taxon>
    </lineage>
</organism>
<proteinExistence type="inferred from homology"/>
<evidence type="ECO:0000259" key="5">
    <source>
        <dbReference type="PROSITE" id="PS50931"/>
    </source>
</evidence>
<dbReference type="Proteomes" id="UP000217163">
    <property type="component" value="Unassembled WGS sequence"/>
</dbReference>
<dbReference type="PRINTS" id="PR00039">
    <property type="entry name" value="HTHLYSR"/>
</dbReference>
<dbReference type="EMBL" id="NKQU01000659">
    <property type="protein sequence ID" value="OZI82985.1"/>
    <property type="molecule type" value="Genomic_DNA"/>
</dbReference>
<evidence type="ECO:0000256" key="3">
    <source>
        <dbReference type="ARBA" id="ARBA00023125"/>
    </source>
</evidence>
<dbReference type="InterPro" id="IPR005119">
    <property type="entry name" value="LysR_subst-bd"/>
</dbReference>
<keyword evidence="3" id="KW-0238">DNA-binding</keyword>
<dbReference type="PANTHER" id="PTHR30537">
    <property type="entry name" value="HTH-TYPE TRANSCRIPTIONAL REGULATOR"/>
    <property type="match status" value="1"/>
</dbReference>
<reference evidence="7" key="1">
    <citation type="journal article" date="2016" name="Sci. Rep.">
        <title>Genome analysis of the kiwifruit canker pathogen Pseudomonas syringae pv. actinidiae biovar 5.</title>
        <authorList>
            <person name="Fujikawa T."/>
            <person name="Sawada H."/>
        </authorList>
    </citation>
    <scope>NUCLEOTIDE SEQUENCE [LARGE SCALE GENOMIC DNA]</scope>
    <source>
        <strain evidence="7">MAFF 212061</strain>
    </source>
</reference>
<dbReference type="GO" id="GO:0043565">
    <property type="term" value="F:sequence-specific DNA binding"/>
    <property type="evidence" value="ECO:0007669"/>
    <property type="project" value="TreeGrafter"/>
</dbReference>
<sequence>MVGLVQAIKTDYSVNLQFTIRSDMEPSLLPSLALFVHVARHRSFTKAAAELAVSRAALSQSLKALEQRLDVRLLNRTTRDMSLTDEGQRLFDALVPALTNIERGVRNVGQDYDQPAGLLRINTSRLAAKILVEPYIPEFLDRYKQLRLEMVMDDGMANIIADGCDAGIRLGESLAEHMVAVPITPMLEMVVAGSPSYFAQHSPPRSPADLAQHNCLSYRNITSGSIYQWEFDSPDVLDHAFRIEPRGTLTTNDDEGMIRASLQGLGLIQHLSIALQDYLEAGSLVRVLQPWSKPFAGYYLYVPTREHMTARVRAFLDFLIEKRDRSTP</sequence>
<dbReference type="Pfam" id="PF03466">
    <property type="entry name" value="LysR_substrate"/>
    <property type="match status" value="1"/>
</dbReference>
<evidence type="ECO:0000313" key="6">
    <source>
        <dbReference type="EMBL" id="OZI82985.1"/>
    </source>
</evidence>
<accession>A0A261W9W2</accession>
<keyword evidence="4" id="KW-0804">Transcription</keyword>
<dbReference type="AlphaFoldDB" id="A0A261W9W2"/>
<comment type="similarity">
    <text evidence="1">Belongs to the LysR transcriptional regulatory family.</text>
</comment>
<dbReference type="PANTHER" id="PTHR30537:SF1">
    <property type="entry name" value="HTH-TYPE TRANSCRIPTIONAL REGULATOR PGRR"/>
    <property type="match status" value="1"/>
</dbReference>